<keyword evidence="1" id="KW-0175">Coiled coil</keyword>
<dbReference type="EMBL" id="OM869554">
    <property type="protein sequence ID" value="UPW41183.1"/>
    <property type="molecule type" value="Genomic_DNA"/>
</dbReference>
<organism evidence="2">
    <name type="scientific">Sigmofec virus UA08Rod_5306</name>
    <dbReference type="NCBI Taxonomy" id="2929417"/>
    <lineage>
        <taxon>Viruses</taxon>
        <taxon>Monodnaviria</taxon>
        <taxon>Sangervirae</taxon>
        <taxon>Phixviricota</taxon>
        <taxon>Malgrandaviricetes</taxon>
        <taxon>Petitvirales</taxon>
        <taxon>Microviridae</taxon>
    </lineage>
</organism>
<reference evidence="2" key="1">
    <citation type="submission" date="2022-02" db="EMBL/GenBank/DDBJ databases">
        <title>Towards deciphering the DNA virus diversity associated with rodent species in the families Cricetidae and Heteromyidae.</title>
        <authorList>
            <person name="Lund M."/>
            <person name="Larsen B.B."/>
            <person name="Gryseels S."/>
            <person name="Kraberger S."/>
            <person name="Rowsey D.M."/>
            <person name="Steger L."/>
            <person name="Yule K.M."/>
            <person name="Upham N.S."/>
            <person name="Worobey M."/>
            <person name="Van Doorslaer K."/>
            <person name="Varsani A."/>
        </authorList>
    </citation>
    <scope>NUCLEOTIDE SEQUENCE</scope>
    <source>
        <strain evidence="2">UA08Rod_5306</strain>
    </source>
</reference>
<name>A0A976N1E8_9VIRU</name>
<protein>
    <submittedName>
        <fullName evidence="2">Uncharacterized protein</fullName>
    </submittedName>
</protein>
<sequence>MKDEKIKIYTELLENLKKTNKETKEMIKILTRVIKKLEEEGEICTSLKEN</sequence>
<feature type="coiled-coil region" evidence="1">
    <location>
        <begin position="6"/>
        <end position="40"/>
    </location>
</feature>
<evidence type="ECO:0000256" key="1">
    <source>
        <dbReference type="SAM" id="Coils"/>
    </source>
</evidence>
<accession>A0A976N1E8</accession>
<evidence type="ECO:0000313" key="2">
    <source>
        <dbReference type="EMBL" id="UPW41183.1"/>
    </source>
</evidence>
<proteinExistence type="predicted"/>